<gene>
    <name evidence="3" type="ORF">ACFPT7_13070</name>
</gene>
<keyword evidence="2" id="KW-0732">Signal</keyword>
<evidence type="ECO:0000313" key="3">
    <source>
        <dbReference type="EMBL" id="MFC5863229.1"/>
    </source>
</evidence>
<dbReference type="EMBL" id="JBHSPH010000003">
    <property type="protein sequence ID" value="MFC5863229.1"/>
    <property type="molecule type" value="Genomic_DNA"/>
</dbReference>
<feature type="region of interest" description="Disordered" evidence="1">
    <location>
        <begin position="72"/>
        <end position="99"/>
    </location>
</feature>
<proteinExistence type="predicted"/>
<keyword evidence="4" id="KW-1185">Reference proteome</keyword>
<feature type="signal peptide" evidence="2">
    <location>
        <begin position="1"/>
        <end position="34"/>
    </location>
</feature>
<accession>A0ABW1EGX4</accession>
<dbReference type="RefSeq" id="WP_263339829.1">
    <property type="nucleotide sequence ID" value="NZ_JAGSYH010000005.1"/>
</dbReference>
<evidence type="ECO:0000256" key="2">
    <source>
        <dbReference type="SAM" id="SignalP"/>
    </source>
</evidence>
<sequence>MKMCNASWMRVFAAGSTLATASMLTGAFAMPAHAMGAAGAPAYGYAMQGPGWDAPPPELDEVTRRGFHDGIEGARKDYENHRRPDVNNRDEFRHPPVRERDREAYRHGFERGYRVGVQHFYNGR</sequence>
<evidence type="ECO:0000256" key="1">
    <source>
        <dbReference type="SAM" id="MobiDB-lite"/>
    </source>
</evidence>
<organism evidence="3 4">
    <name type="scientific">Acidicapsa dinghuensis</name>
    <dbReference type="NCBI Taxonomy" id="2218256"/>
    <lineage>
        <taxon>Bacteria</taxon>
        <taxon>Pseudomonadati</taxon>
        <taxon>Acidobacteriota</taxon>
        <taxon>Terriglobia</taxon>
        <taxon>Terriglobales</taxon>
        <taxon>Acidobacteriaceae</taxon>
        <taxon>Acidicapsa</taxon>
    </lineage>
</organism>
<protein>
    <submittedName>
        <fullName evidence="3">Uncharacterized protein</fullName>
    </submittedName>
</protein>
<reference evidence="4" key="1">
    <citation type="journal article" date="2019" name="Int. J. Syst. Evol. Microbiol.">
        <title>The Global Catalogue of Microorganisms (GCM) 10K type strain sequencing project: providing services to taxonomists for standard genome sequencing and annotation.</title>
        <authorList>
            <consortium name="The Broad Institute Genomics Platform"/>
            <consortium name="The Broad Institute Genome Sequencing Center for Infectious Disease"/>
            <person name="Wu L."/>
            <person name="Ma J."/>
        </authorList>
    </citation>
    <scope>NUCLEOTIDE SEQUENCE [LARGE SCALE GENOMIC DNA]</scope>
    <source>
        <strain evidence="4">JCM 4087</strain>
    </source>
</reference>
<evidence type="ECO:0000313" key="4">
    <source>
        <dbReference type="Proteomes" id="UP001596091"/>
    </source>
</evidence>
<dbReference type="Proteomes" id="UP001596091">
    <property type="component" value="Unassembled WGS sequence"/>
</dbReference>
<name>A0ABW1EGX4_9BACT</name>
<feature type="chain" id="PRO_5045692785" evidence="2">
    <location>
        <begin position="35"/>
        <end position="124"/>
    </location>
</feature>
<comment type="caution">
    <text evidence="3">The sequence shown here is derived from an EMBL/GenBank/DDBJ whole genome shotgun (WGS) entry which is preliminary data.</text>
</comment>